<keyword evidence="3" id="KW-1185">Reference proteome</keyword>
<keyword evidence="1" id="KW-0812">Transmembrane</keyword>
<evidence type="ECO:0000256" key="1">
    <source>
        <dbReference type="SAM" id="Phobius"/>
    </source>
</evidence>
<comment type="caution">
    <text evidence="2">The sequence shown here is derived from an EMBL/GenBank/DDBJ whole genome shotgun (WGS) entry which is preliminary data.</text>
</comment>
<dbReference type="EMBL" id="PTJE01000008">
    <property type="protein sequence ID" value="PPK93071.1"/>
    <property type="molecule type" value="Genomic_DNA"/>
</dbReference>
<organism evidence="2 3">
    <name type="scientific">Nonlabens xylanidelens</name>
    <dbReference type="NCBI Taxonomy" id="191564"/>
    <lineage>
        <taxon>Bacteria</taxon>
        <taxon>Pseudomonadati</taxon>
        <taxon>Bacteroidota</taxon>
        <taxon>Flavobacteriia</taxon>
        <taxon>Flavobacteriales</taxon>
        <taxon>Flavobacteriaceae</taxon>
        <taxon>Nonlabens</taxon>
    </lineage>
</organism>
<accession>A0A2S6IFT3</accession>
<evidence type="ECO:0000313" key="3">
    <source>
        <dbReference type="Proteomes" id="UP000239002"/>
    </source>
</evidence>
<sequence>MNKISILYKGIIVMLFCIFLGLAILRKVLLPSIVLKNNVEKANSELVQKRIKLSTIEGFDTNQFSVKEYFLIQSSILESINTDPDVNIIQFTEIKVIKDSKFIDYDFTITGSQSDLLTWFNKFEYEFKDAIIRSSLLQSKRNSEKLFLTVYLRSIQK</sequence>
<reference evidence="2 3" key="1">
    <citation type="submission" date="2018-02" db="EMBL/GenBank/DDBJ databases">
        <title>Genomic Encyclopedia of Archaeal and Bacterial Type Strains, Phase II (KMG-II): from individual species to whole genera.</title>
        <authorList>
            <person name="Goeker M."/>
        </authorList>
    </citation>
    <scope>NUCLEOTIDE SEQUENCE [LARGE SCALE GENOMIC DNA]</scope>
    <source>
        <strain evidence="2 3">DSM 16809</strain>
    </source>
</reference>
<keyword evidence="1" id="KW-0472">Membrane</keyword>
<protein>
    <submittedName>
        <fullName evidence="2">Uncharacterized protein</fullName>
    </submittedName>
</protein>
<keyword evidence="1" id="KW-1133">Transmembrane helix</keyword>
<name>A0A2S6IFT3_9FLAO</name>
<dbReference type="AlphaFoldDB" id="A0A2S6IFT3"/>
<gene>
    <name evidence="2" type="ORF">LY01_02776</name>
</gene>
<proteinExistence type="predicted"/>
<evidence type="ECO:0000313" key="2">
    <source>
        <dbReference type="EMBL" id="PPK93071.1"/>
    </source>
</evidence>
<dbReference type="RefSeq" id="WP_104516565.1">
    <property type="nucleotide sequence ID" value="NZ_MQVW01000014.1"/>
</dbReference>
<dbReference type="Proteomes" id="UP000239002">
    <property type="component" value="Unassembled WGS sequence"/>
</dbReference>
<feature type="transmembrane region" description="Helical" evidence="1">
    <location>
        <begin position="6"/>
        <end position="25"/>
    </location>
</feature>